<dbReference type="EMBL" id="CADCXW020000002">
    <property type="protein sequence ID" value="CAD1532215.1"/>
    <property type="molecule type" value="Genomic_DNA"/>
</dbReference>
<dbReference type="PANTHER" id="PTHR45842">
    <property type="entry name" value="SYNAPTIC ADHESION-LIKE MOLECULE SALM"/>
    <property type="match status" value="1"/>
</dbReference>
<reference evidence="6" key="1">
    <citation type="submission" date="2020-07" db="EMBL/GenBank/DDBJ databases">
        <authorList>
            <person name="Ferguson B K."/>
        </authorList>
    </citation>
    <scope>NUCLEOTIDE SEQUENCE</scope>
    <source>
        <strain evidence="6">L06</strain>
    </source>
</reference>
<evidence type="ECO:0000256" key="1">
    <source>
        <dbReference type="ARBA" id="ARBA00022614"/>
    </source>
</evidence>
<proteinExistence type="predicted"/>
<dbReference type="InterPro" id="IPR001611">
    <property type="entry name" value="Leu-rich_rpt"/>
</dbReference>
<dbReference type="AlphaFoldDB" id="A0A6V7I245"/>
<evidence type="ECO:0000256" key="3">
    <source>
        <dbReference type="ARBA" id="ARBA00022737"/>
    </source>
</evidence>
<dbReference type="PANTHER" id="PTHR45842:SF12">
    <property type="entry name" value="KEKKON 5, ISOFORM A"/>
    <property type="match status" value="1"/>
</dbReference>
<dbReference type="SUPFAM" id="SSF52058">
    <property type="entry name" value="L domain-like"/>
    <property type="match status" value="1"/>
</dbReference>
<dbReference type="Pfam" id="PF13306">
    <property type="entry name" value="LRR_5"/>
    <property type="match status" value="1"/>
</dbReference>
<evidence type="ECO:0008006" key="7">
    <source>
        <dbReference type="Google" id="ProtNLM"/>
    </source>
</evidence>
<evidence type="ECO:0000256" key="2">
    <source>
        <dbReference type="ARBA" id="ARBA00022729"/>
    </source>
</evidence>
<feature type="signal peptide" evidence="5">
    <location>
        <begin position="1"/>
        <end position="20"/>
    </location>
</feature>
<dbReference type="PROSITE" id="PS51450">
    <property type="entry name" value="LRR"/>
    <property type="match status" value="3"/>
</dbReference>
<accession>A0A6V7I245</accession>
<organism evidence="6">
    <name type="scientific">Bracon brevicornis</name>
    <dbReference type="NCBI Taxonomy" id="1563983"/>
    <lineage>
        <taxon>Eukaryota</taxon>
        <taxon>Metazoa</taxon>
        <taxon>Ecdysozoa</taxon>
        <taxon>Arthropoda</taxon>
        <taxon>Hexapoda</taxon>
        <taxon>Insecta</taxon>
        <taxon>Pterygota</taxon>
        <taxon>Neoptera</taxon>
        <taxon>Endopterygota</taxon>
        <taxon>Hymenoptera</taxon>
        <taxon>Apocrita</taxon>
        <taxon>Ichneumonoidea</taxon>
        <taxon>Braconidae</taxon>
        <taxon>Braconinae</taxon>
        <taxon>Bracon</taxon>
    </lineage>
</organism>
<dbReference type="InterPro" id="IPR026906">
    <property type="entry name" value="LRR_5"/>
</dbReference>
<evidence type="ECO:0000256" key="4">
    <source>
        <dbReference type="ARBA" id="ARBA00023180"/>
    </source>
</evidence>
<gene>
    <name evidence="6" type="ORF">BBRV_LOCUS10230</name>
</gene>
<dbReference type="InterPro" id="IPR003591">
    <property type="entry name" value="Leu-rich_rpt_typical-subtyp"/>
</dbReference>
<keyword evidence="2 5" id="KW-0732">Signal</keyword>
<dbReference type="Pfam" id="PF13855">
    <property type="entry name" value="LRR_8"/>
    <property type="match status" value="1"/>
</dbReference>
<dbReference type="SMART" id="SM00369">
    <property type="entry name" value="LRR_TYP"/>
    <property type="match status" value="7"/>
</dbReference>
<keyword evidence="4" id="KW-0325">Glycoprotein</keyword>
<dbReference type="InterPro" id="IPR032675">
    <property type="entry name" value="LRR_dom_sf"/>
</dbReference>
<sequence length="403" mass="45020">MSKLLLLLTLLFGVLQLSNAQDNSSHLLNNPLHIPLINSGIKLSILHNNEGFEARWNVKAPVIEQIISSIKLPKDKLNVTEIIARQTVFFVQNLNELKYSHESLTEVPQDLINLFPGLQRLHLVNCENLTRIGSTSFNKLNDHFEQLTFNESAIGDVEPGTFAKFKKLRRLSLNDNKIKQLQSDTFKGLDNLYFLSLDGNGLVSLVKGVFNGLAELRILKIQSNQLTNHGLHDEAFAGLNLSTLALSYNNLTTIPTKSLRHLKSLKFLYLRGNHIETIPSNAFEGLGNLEYLGLEHSRIKNIEPYAFYGLTFDNKPLPLNDCSIENLQADAFNGLVIKDAHLNLLHNKITRIDNGAFRNMTARSVVIDPQVDTSNIASWGGNVTSFQVCPDQPAPCYNVNNSG</sequence>
<dbReference type="Gene3D" id="3.80.10.10">
    <property type="entry name" value="Ribonuclease Inhibitor"/>
    <property type="match status" value="2"/>
</dbReference>
<name>A0A6V7I245_9HYME</name>
<dbReference type="InterPro" id="IPR050467">
    <property type="entry name" value="LRFN"/>
</dbReference>
<keyword evidence="3" id="KW-0677">Repeat</keyword>
<evidence type="ECO:0000313" key="6">
    <source>
        <dbReference type="EMBL" id="CAD1532215.1"/>
    </source>
</evidence>
<evidence type="ECO:0000256" key="5">
    <source>
        <dbReference type="SAM" id="SignalP"/>
    </source>
</evidence>
<feature type="chain" id="PRO_5028364423" description="LRRCT domain-containing protein" evidence="5">
    <location>
        <begin position="21"/>
        <end position="403"/>
    </location>
</feature>
<keyword evidence="1" id="KW-0433">Leucine-rich repeat</keyword>
<protein>
    <recommendedName>
        <fullName evidence="7">LRRCT domain-containing protein</fullName>
    </recommendedName>
</protein>